<sequence length="414" mass="43848">MSSSTPRRTRLSALALSALAVAATVGGVVTGPAHAASPADTPASAHAVRAPLDAKALREAITIRPGDQAAGAVAWVHKSGHEWSGASGDVHTGKRISDTAHFRIGSISKTFEAVVLLQLSAEGRVDLDGTVQHYLPGLLPETFQPITVRQLLNHTSGLPSDFEGAPARTGDEQIATRFDYYTFDRVIQGTLRPEGRAWPGPHFAPGTRQEYNSFGYRVAGKLIEQLTGHSLKHEITDRVLTPLRMRHTSVPAGNTAVPRPYLPGYLPTSKGELVDVNEQGGNPSQMISTTADLDRFMTALFTGRLLRPAQSAELRALPRDADGKLLPYANGSNCNIGRDKGSACFSVALMSFPLPDGTLLWGKTGHDYGYASGVFASPDLSRRAVYAVGTDSFGDGAAPRISGRLAAAAFGSDG</sequence>
<keyword evidence="1" id="KW-0732">Signal</keyword>
<comment type="caution">
    <text evidence="3">The sequence shown here is derived from an EMBL/GenBank/DDBJ whole genome shotgun (WGS) entry which is preliminary data.</text>
</comment>
<dbReference type="Gene3D" id="3.40.710.10">
    <property type="entry name" value="DD-peptidase/beta-lactamase superfamily"/>
    <property type="match status" value="1"/>
</dbReference>
<evidence type="ECO:0000256" key="1">
    <source>
        <dbReference type="SAM" id="SignalP"/>
    </source>
</evidence>
<dbReference type="PROSITE" id="PS51318">
    <property type="entry name" value="TAT"/>
    <property type="match status" value="1"/>
</dbReference>
<dbReference type="PANTHER" id="PTHR46825">
    <property type="entry name" value="D-ALANYL-D-ALANINE-CARBOXYPEPTIDASE/ENDOPEPTIDASE AMPH"/>
    <property type="match status" value="1"/>
</dbReference>
<dbReference type="RefSeq" id="WP_184732037.1">
    <property type="nucleotide sequence ID" value="NZ_BMRW01000011.1"/>
</dbReference>
<accession>A0A7W7PCB1</accession>
<feature type="chain" id="PRO_5031163272" evidence="1">
    <location>
        <begin position="36"/>
        <end position="414"/>
    </location>
</feature>
<evidence type="ECO:0000313" key="3">
    <source>
        <dbReference type="EMBL" id="MBB4885486.1"/>
    </source>
</evidence>
<protein>
    <submittedName>
        <fullName evidence="3">D-alanyl-D-alanine carboxypeptidase</fullName>
        <ecNumber evidence="3">3.4.16.4</ecNumber>
    </submittedName>
</protein>
<dbReference type="InterPro" id="IPR012338">
    <property type="entry name" value="Beta-lactam/transpept-like"/>
</dbReference>
<dbReference type="EC" id="3.4.16.4" evidence="3"/>
<keyword evidence="3" id="KW-0378">Hydrolase</keyword>
<feature type="signal peptide" evidence="1">
    <location>
        <begin position="1"/>
        <end position="35"/>
    </location>
</feature>
<dbReference type="PANTHER" id="PTHR46825:SF7">
    <property type="entry name" value="D-ALANYL-D-ALANINE CARBOXYPEPTIDASE"/>
    <property type="match status" value="1"/>
</dbReference>
<dbReference type="InterPro" id="IPR050491">
    <property type="entry name" value="AmpC-like"/>
</dbReference>
<dbReference type="AlphaFoldDB" id="A0A7W7PCB1"/>
<dbReference type="SUPFAM" id="SSF56601">
    <property type="entry name" value="beta-lactamase/transpeptidase-like"/>
    <property type="match status" value="1"/>
</dbReference>
<reference evidence="3 4" key="1">
    <citation type="submission" date="2020-08" db="EMBL/GenBank/DDBJ databases">
        <title>Genomic Encyclopedia of Type Strains, Phase III (KMG-III): the genomes of soil and plant-associated and newly described type strains.</title>
        <authorList>
            <person name="Whitman W."/>
        </authorList>
    </citation>
    <scope>NUCLEOTIDE SEQUENCE [LARGE SCALE GENOMIC DNA]</scope>
    <source>
        <strain evidence="3 4">CECT 3265</strain>
    </source>
</reference>
<evidence type="ECO:0000313" key="4">
    <source>
        <dbReference type="Proteomes" id="UP000556436"/>
    </source>
</evidence>
<organism evidence="3 4">
    <name type="scientific">Streptomyces netropsis</name>
    <name type="common">Streptoverticillium netropsis</name>
    <dbReference type="NCBI Taxonomy" id="55404"/>
    <lineage>
        <taxon>Bacteria</taxon>
        <taxon>Bacillati</taxon>
        <taxon>Actinomycetota</taxon>
        <taxon>Actinomycetes</taxon>
        <taxon>Kitasatosporales</taxon>
        <taxon>Streptomycetaceae</taxon>
        <taxon>Streptomyces</taxon>
    </lineage>
</organism>
<gene>
    <name evidence="3" type="ORF">FHS38_001514</name>
</gene>
<keyword evidence="3" id="KW-0121">Carboxypeptidase</keyword>
<keyword evidence="3" id="KW-0645">Protease</keyword>
<feature type="domain" description="Beta-lactamase-related" evidence="2">
    <location>
        <begin position="63"/>
        <end position="391"/>
    </location>
</feature>
<dbReference type="EMBL" id="JACHJG010000002">
    <property type="protein sequence ID" value="MBB4885486.1"/>
    <property type="molecule type" value="Genomic_DNA"/>
</dbReference>
<proteinExistence type="predicted"/>
<dbReference type="Proteomes" id="UP000556436">
    <property type="component" value="Unassembled WGS sequence"/>
</dbReference>
<dbReference type="InterPro" id="IPR006311">
    <property type="entry name" value="TAT_signal"/>
</dbReference>
<keyword evidence="4" id="KW-1185">Reference proteome</keyword>
<evidence type="ECO:0000259" key="2">
    <source>
        <dbReference type="Pfam" id="PF00144"/>
    </source>
</evidence>
<dbReference type="Pfam" id="PF00144">
    <property type="entry name" value="Beta-lactamase"/>
    <property type="match status" value="1"/>
</dbReference>
<name>A0A7W7PCB1_STRNE</name>
<dbReference type="InterPro" id="IPR001466">
    <property type="entry name" value="Beta-lactam-related"/>
</dbReference>
<dbReference type="GO" id="GO:0009002">
    <property type="term" value="F:serine-type D-Ala-D-Ala carboxypeptidase activity"/>
    <property type="evidence" value="ECO:0007669"/>
    <property type="project" value="UniProtKB-EC"/>
</dbReference>